<evidence type="ECO:0000256" key="3">
    <source>
        <dbReference type="SAM" id="MobiDB-lite"/>
    </source>
</evidence>
<dbReference type="Gene3D" id="3.90.79.10">
    <property type="entry name" value="Nucleoside Triphosphate Pyrophosphohydrolase"/>
    <property type="match status" value="1"/>
</dbReference>
<sequence length="237" mass="26445">MAHVHKRSTSGTGTSSRPQRVFPAANQRMSEWSTPLVRDSSWADSNFLLGAGMVVIQPGSGKLVVVYESKKKYWFLPKGRKDVGESLEQAALREAYEESGYRVEFLPLFTQTRAPSPPSNPHAAYEPNTEPIYITTVAFPARHRANRVSPAGEYLTFWYVGQIPEDAVREENTGMPDEVNFVTHLVDVNEALKLLCAEEALIVHYAWKLFCCTNVELEKRSREQPVEDAASTPSAAA</sequence>
<reference evidence="5 6" key="1">
    <citation type="journal article" date="2024" name="J Genomics">
        <title>Draft genome sequencing and assembly of Favolaschia claudopus CIRM-BRFM 2984 isolated from oak limbs.</title>
        <authorList>
            <person name="Navarro D."/>
            <person name="Drula E."/>
            <person name="Chaduli D."/>
            <person name="Cazenave R."/>
            <person name="Ahrendt S."/>
            <person name="Wang J."/>
            <person name="Lipzen A."/>
            <person name="Daum C."/>
            <person name="Barry K."/>
            <person name="Grigoriev I.V."/>
            <person name="Favel A."/>
            <person name="Rosso M.N."/>
            <person name="Martin F."/>
        </authorList>
    </citation>
    <scope>NUCLEOTIDE SEQUENCE [LARGE SCALE GENOMIC DNA]</scope>
    <source>
        <strain evidence="5 6">CIRM-BRFM 2984</strain>
    </source>
</reference>
<dbReference type="GO" id="GO:0006754">
    <property type="term" value="P:ATP biosynthetic process"/>
    <property type="evidence" value="ECO:0007669"/>
    <property type="project" value="TreeGrafter"/>
</dbReference>
<proteinExistence type="inferred from homology"/>
<feature type="region of interest" description="Disordered" evidence="3">
    <location>
        <begin position="1"/>
        <end position="25"/>
    </location>
</feature>
<evidence type="ECO:0000256" key="2">
    <source>
        <dbReference type="RuleBase" id="RU003476"/>
    </source>
</evidence>
<dbReference type="GO" id="GO:0006167">
    <property type="term" value="P:AMP biosynthetic process"/>
    <property type="evidence" value="ECO:0007669"/>
    <property type="project" value="TreeGrafter"/>
</dbReference>
<dbReference type="Pfam" id="PF00293">
    <property type="entry name" value="NUDIX"/>
    <property type="match status" value="1"/>
</dbReference>
<comment type="similarity">
    <text evidence="2">Belongs to the Nudix hydrolase family.</text>
</comment>
<evidence type="ECO:0000313" key="5">
    <source>
        <dbReference type="EMBL" id="KAK7055501.1"/>
    </source>
</evidence>
<dbReference type="InterPro" id="IPR051325">
    <property type="entry name" value="Nudix_hydrolase_domain"/>
</dbReference>
<feature type="domain" description="Nudix hydrolase" evidence="4">
    <location>
        <begin position="46"/>
        <end position="209"/>
    </location>
</feature>
<dbReference type="SUPFAM" id="SSF55811">
    <property type="entry name" value="Nudix"/>
    <property type="match status" value="1"/>
</dbReference>
<evidence type="ECO:0000259" key="4">
    <source>
        <dbReference type="PROSITE" id="PS51462"/>
    </source>
</evidence>
<dbReference type="PROSITE" id="PS51462">
    <property type="entry name" value="NUDIX"/>
    <property type="match status" value="1"/>
</dbReference>
<keyword evidence="6" id="KW-1185">Reference proteome</keyword>
<dbReference type="InterPro" id="IPR020476">
    <property type="entry name" value="Nudix_hydrolase"/>
</dbReference>
<dbReference type="InterPro" id="IPR015797">
    <property type="entry name" value="NUDIX_hydrolase-like_dom_sf"/>
</dbReference>
<dbReference type="Proteomes" id="UP001362999">
    <property type="component" value="Unassembled WGS sequence"/>
</dbReference>
<name>A0AAW0DWE3_9AGAR</name>
<dbReference type="PANTHER" id="PTHR21340:SF0">
    <property type="entry name" value="BIS(5'-NUCLEOSYL)-TETRAPHOSPHATASE [ASYMMETRICAL]"/>
    <property type="match status" value="1"/>
</dbReference>
<evidence type="ECO:0000313" key="6">
    <source>
        <dbReference type="Proteomes" id="UP001362999"/>
    </source>
</evidence>
<dbReference type="PROSITE" id="PS00893">
    <property type="entry name" value="NUDIX_BOX"/>
    <property type="match status" value="1"/>
</dbReference>
<dbReference type="PANTHER" id="PTHR21340">
    <property type="entry name" value="DIADENOSINE 5,5-P1,P4-TETRAPHOSPHATE PYROPHOSPHOHYDROLASE MUTT"/>
    <property type="match status" value="1"/>
</dbReference>
<dbReference type="AlphaFoldDB" id="A0AAW0DWE3"/>
<gene>
    <name evidence="5" type="ORF">R3P38DRAFT_2847415</name>
</gene>
<comment type="caution">
    <text evidence="5">The sequence shown here is derived from an EMBL/GenBank/DDBJ whole genome shotgun (WGS) entry which is preliminary data.</text>
</comment>
<keyword evidence="1 2" id="KW-0378">Hydrolase</keyword>
<evidence type="ECO:0000256" key="1">
    <source>
        <dbReference type="ARBA" id="ARBA00022801"/>
    </source>
</evidence>
<accession>A0AAW0DWE3</accession>
<dbReference type="InterPro" id="IPR000086">
    <property type="entry name" value="NUDIX_hydrolase_dom"/>
</dbReference>
<protein>
    <submittedName>
        <fullName evidence="5">Nudix hydrolase domain-containing protein</fullName>
    </submittedName>
</protein>
<organism evidence="5 6">
    <name type="scientific">Favolaschia claudopus</name>
    <dbReference type="NCBI Taxonomy" id="2862362"/>
    <lineage>
        <taxon>Eukaryota</taxon>
        <taxon>Fungi</taxon>
        <taxon>Dikarya</taxon>
        <taxon>Basidiomycota</taxon>
        <taxon>Agaricomycotina</taxon>
        <taxon>Agaricomycetes</taxon>
        <taxon>Agaricomycetidae</taxon>
        <taxon>Agaricales</taxon>
        <taxon>Marasmiineae</taxon>
        <taxon>Mycenaceae</taxon>
        <taxon>Favolaschia</taxon>
    </lineage>
</organism>
<dbReference type="InterPro" id="IPR020084">
    <property type="entry name" value="NUDIX_hydrolase_CS"/>
</dbReference>
<dbReference type="EMBL" id="JAWWNJ010000005">
    <property type="protein sequence ID" value="KAK7055501.1"/>
    <property type="molecule type" value="Genomic_DNA"/>
</dbReference>
<dbReference type="CDD" id="cd02883">
    <property type="entry name" value="NUDIX_Hydrolase"/>
    <property type="match status" value="1"/>
</dbReference>
<dbReference type="PRINTS" id="PR00502">
    <property type="entry name" value="NUDIXFAMILY"/>
</dbReference>
<dbReference type="GO" id="GO:0004081">
    <property type="term" value="F:bis(5'-nucleosyl)-tetraphosphatase (asymmetrical) activity"/>
    <property type="evidence" value="ECO:0007669"/>
    <property type="project" value="TreeGrafter"/>
</dbReference>